<dbReference type="InterPro" id="IPR036770">
    <property type="entry name" value="Ankyrin_rpt-contain_sf"/>
</dbReference>
<sequence length="234" mass="24689">MAEMTGSPSSRTPAGALLRILVFATMMLSFFIGPAMSETKDKLLLDASKRGDGKAVASLLKEGVAIDARDERGQTALLIATRANDIETARLLIEAGADVNAKDAIRDSAYLYAGASGYLEILRMTLSHGADLQSTNRFGGTALIPASERGHVETVETLIKAGVDVDHVNDLGWTALLEAIILGDGGARHLSVVRLLVAGGARIDIADKDGVTPLQHARTRGYKDIAAVLEAAQR</sequence>
<dbReference type="AlphaFoldDB" id="A0A1X7EFB4"/>
<dbReference type="Pfam" id="PF12796">
    <property type="entry name" value="Ank_2"/>
    <property type="match status" value="2"/>
</dbReference>
<dbReference type="EMBL" id="FXAF01000006">
    <property type="protein sequence ID" value="SMF32980.1"/>
    <property type="molecule type" value="Genomic_DNA"/>
</dbReference>
<dbReference type="InterPro" id="IPR002110">
    <property type="entry name" value="Ankyrin_rpt"/>
</dbReference>
<keyword evidence="1" id="KW-0677">Repeat</keyword>
<feature type="repeat" description="ANK" evidence="3">
    <location>
        <begin position="72"/>
        <end position="104"/>
    </location>
</feature>
<dbReference type="PANTHER" id="PTHR24173">
    <property type="entry name" value="ANKYRIN REPEAT CONTAINING"/>
    <property type="match status" value="1"/>
</dbReference>
<dbReference type="SUPFAM" id="SSF48403">
    <property type="entry name" value="Ankyrin repeat"/>
    <property type="match status" value="1"/>
</dbReference>
<proteinExistence type="predicted"/>
<gene>
    <name evidence="4" type="ORF">SAMN02982989_1213</name>
</gene>
<evidence type="ECO:0000313" key="4">
    <source>
        <dbReference type="EMBL" id="SMF32980.1"/>
    </source>
</evidence>
<dbReference type="PANTHER" id="PTHR24173:SF74">
    <property type="entry name" value="ANKYRIN REPEAT DOMAIN-CONTAINING PROTEIN 16"/>
    <property type="match status" value="1"/>
</dbReference>
<dbReference type="PROSITE" id="PS50297">
    <property type="entry name" value="ANK_REP_REGION"/>
    <property type="match status" value="2"/>
</dbReference>
<dbReference type="STRING" id="464029.SAMN02982989_1213"/>
<keyword evidence="2 3" id="KW-0040">ANK repeat</keyword>
<evidence type="ECO:0000256" key="3">
    <source>
        <dbReference type="PROSITE-ProRule" id="PRU00023"/>
    </source>
</evidence>
<dbReference type="PROSITE" id="PS50088">
    <property type="entry name" value="ANK_REPEAT"/>
    <property type="match status" value="3"/>
</dbReference>
<evidence type="ECO:0000313" key="5">
    <source>
        <dbReference type="Proteomes" id="UP000192903"/>
    </source>
</evidence>
<protein>
    <recommendedName>
        <fullName evidence="6">Ankyrin repeat domain-containing protein</fullName>
    </recommendedName>
</protein>
<organism evidence="4 5">
    <name type="scientific">Xaviernesmea oryzae</name>
    <dbReference type="NCBI Taxonomy" id="464029"/>
    <lineage>
        <taxon>Bacteria</taxon>
        <taxon>Pseudomonadati</taxon>
        <taxon>Pseudomonadota</taxon>
        <taxon>Alphaproteobacteria</taxon>
        <taxon>Hyphomicrobiales</taxon>
        <taxon>Rhizobiaceae</taxon>
        <taxon>Rhizobium/Agrobacterium group</taxon>
        <taxon>Xaviernesmea</taxon>
    </lineage>
</organism>
<dbReference type="Gene3D" id="1.25.40.20">
    <property type="entry name" value="Ankyrin repeat-containing domain"/>
    <property type="match status" value="1"/>
</dbReference>
<feature type="repeat" description="ANK" evidence="3">
    <location>
        <begin position="171"/>
        <end position="208"/>
    </location>
</feature>
<evidence type="ECO:0000256" key="1">
    <source>
        <dbReference type="ARBA" id="ARBA00022737"/>
    </source>
</evidence>
<keyword evidence="5" id="KW-1185">Reference proteome</keyword>
<accession>A0A1X7EFB4</accession>
<name>A0A1X7EFB4_9HYPH</name>
<reference evidence="5" key="1">
    <citation type="submission" date="2017-04" db="EMBL/GenBank/DDBJ databases">
        <authorList>
            <person name="Varghese N."/>
            <person name="Submissions S."/>
        </authorList>
    </citation>
    <scope>NUCLEOTIDE SEQUENCE [LARGE SCALE GENOMIC DNA]</scope>
    <source>
        <strain evidence="5">B4P</strain>
    </source>
</reference>
<dbReference type="Proteomes" id="UP000192903">
    <property type="component" value="Unassembled WGS sequence"/>
</dbReference>
<evidence type="ECO:0000256" key="2">
    <source>
        <dbReference type="ARBA" id="ARBA00023043"/>
    </source>
</evidence>
<feature type="repeat" description="ANK" evidence="3">
    <location>
        <begin position="138"/>
        <end position="170"/>
    </location>
</feature>
<dbReference type="SMART" id="SM00248">
    <property type="entry name" value="ANK"/>
    <property type="match status" value="4"/>
</dbReference>
<evidence type="ECO:0008006" key="6">
    <source>
        <dbReference type="Google" id="ProtNLM"/>
    </source>
</evidence>